<keyword evidence="2" id="KW-0732">Signal</keyword>
<reference evidence="9" key="1">
    <citation type="submission" date="2024-05" db="EMBL/GenBank/DDBJ databases">
        <authorList>
            <person name="Luo Y.-C."/>
            <person name="Nicholds J."/>
            <person name="Mortimer T."/>
            <person name="Maboni G."/>
        </authorList>
    </citation>
    <scope>NUCLEOTIDE SEQUENCE</scope>
    <source>
        <strain evidence="13">140124</strain>
        <strain evidence="12">143751</strain>
        <strain evidence="11">143811</strain>
        <strain evidence="10">145849</strain>
        <strain evidence="9">145850</strain>
        <strain evidence="8">145852</strain>
        <strain evidence="7">150221</strain>
        <strain evidence="6">150964</strain>
        <strain evidence="5">153271</strain>
    </source>
</reference>
<evidence type="ECO:0000256" key="3">
    <source>
        <dbReference type="SAM" id="MobiDB-lite"/>
    </source>
</evidence>
<dbReference type="EC" id="3.-.-.-" evidence="9"/>
<dbReference type="GO" id="GO:0005576">
    <property type="term" value="C:extracellular region"/>
    <property type="evidence" value="ECO:0007669"/>
    <property type="project" value="UniProtKB-SubCell"/>
</dbReference>
<evidence type="ECO:0000313" key="8">
    <source>
        <dbReference type="EMBL" id="XDJ61636.1"/>
    </source>
</evidence>
<protein>
    <submittedName>
        <fullName evidence="9">Polysaccharide deacetylase family protein</fullName>
        <ecNumber evidence="9">3.-.-.-</ecNumber>
    </submittedName>
</protein>
<evidence type="ECO:0000313" key="6">
    <source>
        <dbReference type="EMBL" id="XDJ52374.1"/>
    </source>
</evidence>
<feature type="region of interest" description="Disordered" evidence="3">
    <location>
        <begin position="241"/>
        <end position="260"/>
    </location>
</feature>
<dbReference type="InterPro" id="IPR002509">
    <property type="entry name" value="NODB_dom"/>
</dbReference>
<dbReference type="SUPFAM" id="SSF88713">
    <property type="entry name" value="Glycoside hydrolase/deacetylase"/>
    <property type="match status" value="1"/>
</dbReference>
<evidence type="ECO:0000313" key="13">
    <source>
        <dbReference type="EMBL" id="XDJ85601.1"/>
    </source>
</evidence>
<proteinExistence type="predicted"/>
<dbReference type="PANTHER" id="PTHR34216">
    <property type="match status" value="1"/>
</dbReference>
<dbReference type="RefSeq" id="WP_368642087.1">
    <property type="nucleotide sequence ID" value="NZ_CP158253.1"/>
</dbReference>
<accession>A0AB39EBK2</accession>
<sequence length="260" mass="28867">MIPILMYHQIGEPSPRGMPYRGLTVHPRDFRRQMLWLRRLGYRGLSMARLIPYLRGEKHGKVVGITFDDGYANVLENAVPVLEECGFLATNYFVVRQLGGSNVWDADEGVPPSPLMDAAGLRAWAAAGHEVGSHTLNHPDLSRISPELAVNEIRDSREALEQIAGAPVRAFCYPYGHFNAALAAVAREAGYDSATTTARGLARLDDDPYALPRVAVMRSTHLLRFLQKCLTRLEDNKRIRNEQASRPLVPDAAHPPGDLH</sequence>
<dbReference type="PANTHER" id="PTHR34216:SF3">
    <property type="entry name" value="POLY-BETA-1,6-N-ACETYL-D-GLUCOSAMINE N-DEACETYLASE"/>
    <property type="match status" value="1"/>
</dbReference>
<evidence type="ECO:0000256" key="1">
    <source>
        <dbReference type="ARBA" id="ARBA00004613"/>
    </source>
</evidence>
<dbReference type="Pfam" id="PF01522">
    <property type="entry name" value="Polysacc_deac_1"/>
    <property type="match status" value="1"/>
</dbReference>
<evidence type="ECO:0000259" key="4">
    <source>
        <dbReference type="PROSITE" id="PS51677"/>
    </source>
</evidence>
<dbReference type="EMBL" id="CP158260">
    <property type="protein sequence ID" value="XDJ63745.1"/>
    <property type="molecule type" value="Genomic_DNA"/>
</dbReference>
<dbReference type="Gene3D" id="3.20.20.370">
    <property type="entry name" value="Glycoside hydrolase/deacetylase"/>
    <property type="match status" value="1"/>
</dbReference>
<comment type="subcellular location">
    <subcellularLocation>
        <location evidence="1">Secreted</location>
    </subcellularLocation>
</comment>
<evidence type="ECO:0000313" key="9">
    <source>
        <dbReference type="EMBL" id="XDJ63745.1"/>
    </source>
</evidence>
<organism evidence="9">
    <name type="scientific">Castellaniella ginsengisoli</name>
    <dbReference type="NCBI Taxonomy" id="546114"/>
    <lineage>
        <taxon>Bacteria</taxon>
        <taxon>Pseudomonadati</taxon>
        <taxon>Pseudomonadota</taxon>
        <taxon>Betaproteobacteria</taxon>
        <taxon>Burkholderiales</taxon>
        <taxon>Alcaligenaceae</taxon>
        <taxon>Castellaniella</taxon>
    </lineage>
</organism>
<feature type="domain" description="NodB homology" evidence="4">
    <location>
        <begin position="61"/>
        <end position="260"/>
    </location>
</feature>
<dbReference type="EMBL" id="CP158261">
    <property type="protein sequence ID" value="XDJ66871.1"/>
    <property type="molecule type" value="Genomic_DNA"/>
</dbReference>
<dbReference type="EMBL" id="CP158266">
    <property type="protein sequence ID" value="XDJ82854.1"/>
    <property type="molecule type" value="Genomic_DNA"/>
</dbReference>
<dbReference type="GeneID" id="93067911"/>
<dbReference type="EMBL" id="CP158256">
    <property type="protein sequence ID" value="XDJ52374.1"/>
    <property type="molecule type" value="Genomic_DNA"/>
</dbReference>
<evidence type="ECO:0000313" key="5">
    <source>
        <dbReference type="EMBL" id="XDJ45850.1"/>
    </source>
</evidence>
<gene>
    <name evidence="10" type="ORF">ABRY91_02150</name>
    <name evidence="8" type="ORF">ABRY92_03240</name>
    <name evidence="12" type="ORF">ABRY96_01045</name>
    <name evidence="11" type="ORF">ABRY97_02355</name>
    <name evidence="7" type="ORF">ABRZ00_10215</name>
    <name evidence="6" type="ORF">ABRZ01_10525</name>
    <name evidence="5" type="ORF">ABRZ02_06150</name>
    <name evidence="9" type="ORF">ABRZ03_13745</name>
    <name evidence="13" type="ORF">ABRZ08_01785</name>
</gene>
<dbReference type="EMBL" id="CP158264">
    <property type="protein sequence ID" value="XDJ75029.1"/>
    <property type="molecule type" value="Genomic_DNA"/>
</dbReference>
<dbReference type="InterPro" id="IPR011330">
    <property type="entry name" value="Glyco_hydro/deAcase_b/a-brl"/>
</dbReference>
<evidence type="ECO:0000256" key="2">
    <source>
        <dbReference type="ARBA" id="ARBA00022729"/>
    </source>
</evidence>
<dbReference type="InterPro" id="IPR051398">
    <property type="entry name" value="Polysacch_Deacetylase"/>
</dbReference>
<dbReference type="EMBL" id="CP158253">
    <property type="protein sequence ID" value="XDJ45850.1"/>
    <property type="molecule type" value="Genomic_DNA"/>
</dbReference>
<evidence type="ECO:0000313" key="7">
    <source>
        <dbReference type="EMBL" id="XDJ54927.1"/>
    </source>
</evidence>
<dbReference type="GO" id="GO:0016810">
    <property type="term" value="F:hydrolase activity, acting on carbon-nitrogen (but not peptide) bonds"/>
    <property type="evidence" value="ECO:0007669"/>
    <property type="project" value="InterPro"/>
</dbReference>
<dbReference type="EMBL" id="CP158259">
    <property type="protein sequence ID" value="XDJ61636.1"/>
    <property type="molecule type" value="Genomic_DNA"/>
</dbReference>
<dbReference type="EMBL" id="CP158268">
    <property type="protein sequence ID" value="XDJ85601.1"/>
    <property type="molecule type" value="Genomic_DNA"/>
</dbReference>
<name>A0AB39EBK2_9BURK</name>
<dbReference type="EMBL" id="CP158257">
    <property type="protein sequence ID" value="XDJ54927.1"/>
    <property type="molecule type" value="Genomic_DNA"/>
</dbReference>
<evidence type="ECO:0000313" key="10">
    <source>
        <dbReference type="EMBL" id="XDJ66871.1"/>
    </source>
</evidence>
<dbReference type="KEGG" id="cgin:ABRZ00_10215"/>
<dbReference type="AlphaFoldDB" id="A0AB39EBK2"/>
<keyword evidence="9" id="KW-0378">Hydrolase</keyword>
<evidence type="ECO:0000313" key="11">
    <source>
        <dbReference type="EMBL" id="XDJ75029.1"/>
    </source>
</evidence>
<dbReference type="PROSITE" id="PS51677">
    <property type="entry name" value="NODB"/>
    <property type="match status" value="1"/>
</dbReference>
<evidence type="ECO:0000313" key="12">
    <source>
        <dbReference type="EMBL" id="XDJ82854.1"/>
    </source>
</evidence>
<dbReference type="CDD" id="cd10918">
    <property type="entry name" value="CE4_NodB_like_5s_6s"/>
    <property type="match status" value="1"/>
</dbReference>
<dbReference type="GO" id="GO:0005975">
    <property type="term" value="P:carbohydrate metabolic process"/>
    <property type="evidence" value="ECO:0007669"/>
    <property type="project" value="InterPro"/>
</dbReference>